<evidence type="ECO:0000313" key="1">
    <source>
        <dbReference type="EMBL" id="KYD22223.1"/>
    </source>
</evidence>
<reference evidence="1" key="1">
    <citation type="submission" date="2016-01" db="EMBL/GenBank/DDBJ databases">
        <title>Draft Genome Sequences of Seven Thermophilic Sporeformers Isolated from Foods.</title>
        <authorList>
            <person name="Berendsen E.M."/>
            <person name="Wells-Bennik M.H."/>
            <person name="Krawcyk A.O."/>
            <person name="De Jong A."/>
            <person name="Holsappel S."/>
            <person name="Eijlander R.T."/>
            <person name="Kuipers O.P."/>
        </authorList>
    </citation>
    <scope>NUCLEOTIDE SEQUENCE [LARGE SCALE GENOMIC DNA]</scope>
    <source>
        <strain evidence="1">B4135</strain>
    </source>
</reference>
<dbReference type="Proteomes" id="UP000075683">
    <property type="component" value="Unassembled WGS sequence"/>
</dbReference>
<sequence length="59" mass="6379">MQINPFYEYSLKFSRGSFPAVGTNPPSAPGTEILIGSETRTAVRLPKADEKGRRPVGEG</sequence>
<dbReference type="STRING" id="301148.B4135_1353"/>
<protein>
    <submittedName>
        <fullName evidence="1">Uncharacterized protein</fullName>
    </submittedName>
</protein>
<accession>A0A150MCM2</accession>
<proteinExistence type="predicted"/>
<organism evidence="1 2">
    <name type="scientific">Caldibacillus debilis</name>
    <dbReference type="NCBI Taxonomy" id="301148"/>
    <lineage>
        <taxon>Bacteria</taxon>
        <taxon>Bacillati</taxon>
        <taxon>Bacillota</taxon>
        <taxon>Bacilli</taxon>
        <taxon>Bacillales</taxon>
        <taxon>Bacillaceae</taxon>
        <taxon>Caldibacillus</taxon>
    </lineage>
</organism>
<comment type="caution">
    <text evidence="1">The sequence shown here is derived from an EMBL/GenBank/DDBJ whole genome shotgun (WGS) entry which is preliminary data.</text>
</comment>
<dbReference type="AlphaFoldDB" id="A0A150MCM2"/>
<evidence type="ECO:0000313" key="2">
    <source>
        <dbReference type="Proteomes" id="UP000075683"/>
    </source>
</evidence>
<dbReference type="EMBL" id="LQYT01000012">
    <property type="protein sequence ID" value="KYD22223.1"/>
    <property type="molecule type" value="Genomic_DNA"/>
</dbReference>
<name>A0A150MCM2_9BACI</name>
<gene>
    <name evidence="1" type="ORF">B4135_1353</name>
</gene>